<keyword evidence="2" id="KW-1185">Reference proteome</keyword>
<evidence type="ECO:0000313" key="2">
    <source>
        <dbReference type="Proteomes" id="UP000814176"/>
    </source>
</evidence>
<comment type="caution">
    <text evidence="1">The sequence shown here is derived from an EMBL/GenBank/DDBJ whole genome shotgun (WGS) entry which is preliminary data.</text>
</comment>
<dbReference type="GeneID" id="72001748"/>
<protein>
    <recommendedName>
        <fullName evidence="3">Reverse transcriptase zinc-binding domain-containing protein</fullName>
    </recommendedName>
</protein>
<reference evidence="1 2" key="1">
    <citation type="journal article" date="2021" name="Environ. Microbiol.">
        <title>Gene family expansions and transcriptome signatures uncover fungal adaptations to wood decay.</title>
        <authorList>
            <person name="Hage H."/>
            <person name="Miyauchi S."/>
            <person name="Viragh M."/>
            <person name="Drula E."/>
            <person name="Min B."/>
            <person name="Chaduli D."/>
            <person name="Navarro D."/>
            <person name="Favel A."/>
            <person name="Norest M."/>
            <person name="Lesage-Meessen L."/>
            <person name="Balint B."/>
            <person name="Merenyi Z."/>
            <person name="de Eugenio L."/>
            <person name="Morin E."/>
            <person name="Martinez A.T."/>
            <person name="Baldrian P."/>
            <person name="Stursova M."/>
            <person name="Martinez M.J."/>
            <person name="Novotny C."/>
            <person name="Magnuson J.K."/>
            <person name="Spatafora J.W."/>
            <person name="Maurice S."/>
            <person name="Pangilinan J."/>
            <person name="Andreopoulos W."/>
            <person name="LaButti K."/>
            <person name="Hundley H."/>
            <person name="Na H."/>
            <person name="Kuo A."/>
            <person name="Barry K."/>
            <person name="Lipzen A."/>
            <person name="Henrissat B."/>
            <person name="Riley R."/>
            <person name="Ahrendt S."/>
            <person name="Nagy L.G."/>
            <person name="Grigoriev I.V."/>
            <person name="Martin F."/>
            <person name="Rosso M.N."/>
        </authorList>
    </citation>
    <scope>NUCLEOTIDE SEQUENCE [LARGE SCALE GENOMIC DNA]</scope>
    <source>
        <strain evidence="1 2">CIRM-BRFM 1785</strain>
    </source>
</reference>
<dbReference type="RefSeq" id="XP_047774780.1">
    <property type="nucleotide sequence ID" value="XM_047921016.1"/>
</dbReference>
<accession>A0ABQ8K470</accession>
<gene>
    <name evidence="1" type="ORF">C8Q71DRAFT_715060</name>
</gene>
<dbReference type="Proteomes" id="UP000814176">
    <property type="component" value="Unassembled WGS sequence"/>
</dbReference>
<dbReference type="EMBL" id="JADCUA010000025">
    <property type="protein sequence ID" value="KAH9831666.1"/>
    <property type="molecule type" value="Genomic_DNA"/>
</dbReference>
<evidence type="ECO:0008006" key="3">
    <source>
        <dbReference type="Google" id="ProtNLM"/>
    </source>
</evidence>
<organism evidence="1 2">
    <name type="scientific">Rhodofomes roseus</name>
    <dbReference type="NCBI Taxonomy" id="34475"/>
    <lineage>
        <taxon>Eukaryota</taxon>
        <taxon>Fungi</taxon>
        <taxon>Dikarya</taxon>
        <taxon>Basidiomycota</taxon>
        <taxon>Agaricomycotina</taxon>
        <taxon>Agaricomycetes</taxon>
        <taxon>Polyporales</taxon>
        <taxon>Rhodofomes</taxon>
    </lineage>
</organism>
<name>A0ABQ8K470_9APHY</name>
<evidence type="ECO:0000313" key="1">
    <source>
        <dbReference type="EMBL" id="KAH9831666.1"/>
    </source>
</evidence>
<proteinExistence type="predicted"/>
<sequence length="371" mass="43439">MVPKDVPLHFICESDSLGTVLCNELDRWEGVDWRGISNREAWKAITNVLRQRCAVTTFRKANSKTEWDLMERGRSVATQLTRIGTLHIITPLTDPRFNLSGVKILDLSQRLAYRIIRSKKAIYRKATQRNLDSIIETLRRCDRHETSAQEIWISLKSKDLRKNVADFLWKCVHNAHRCGTFWKNIQGYEDRVECTYCGVPETMKHIMTECQAPGRDVIWDLAGTLWNKKQAEWTRPSYEEIIAVGLKEWYTPKLKRRPLAERFWRIMISESAYMIWCLRCERTIRHEPDQNWVHTTREISARWSMTMNRRLHLEMAMTHRRYGRLALKKDTVLGTWRGTLADEHALPDDWTGVNRVLVGIAPFVSDAQGEG</sequence>